<evidence type="ECO:0000256" key="3">
    <source>
        <dbReference type="ARBA" id="ARBA00022764"/>
    </source>
</evidence>
<dbReference type="OrthoDB" id="5373249at2"/>
<protein>
    <submittedName>
        <fullName evidence="7">Lipopolysaccharide transport periplasmic protein LptA</fullName>
    </submittedName>
    <submittedName>
        <fullName evidence="6">OstA family organic solvent tolerance protein</fullName>
    </submittedName>
</protein>
<keyword evidence="8" id="KW-1185">Reference proteome</keyword>
<dbReference type="EMBL" id="JRPF02000003">
    <property type="protein sequence ID" value="TLD78861.1"/>
    <property type="molecule type" value="Genomic_DNA"/>
</dbReference>
<reference evidence="9" key="2">
    <citation type="submission" date="2015-11" db="EMBL/GenBank/DDBJ databases">
        <authorList>
            <person name="Anvar S.Y."/>
        </authorList>
    </citation>
    <scope>NUCLEOTIDE SEQUENCE [LARGE SCALE GENOMIC DNA]</scope>
</reference>
<dbReference type="PANTHER" id="PTHR36504:SF1">
    <property type="entry name" value="LIPOPOLYSACCHARIDE EXPORT SYSTEM PROTEIN LPTA"/>
    <property type="match status" value="1"/>
</dbReference>
<evidence type="ECO:0000313" key="6">
    <source>
        <dbReference type="EMBL" id="CUU40865.1"/>
    </source>
</evidence>
<keyword evidence="1" id="KW-0813">Transport</keyword>
<evidence type="ECO:0000256" key="1">
    <source>
        <dbReference type="ARBA" id="ARBA00022448"/>
    </source>
</evidence>
<sequence length="159" mass="17669">MQLCKIYAIVCLVNFFALSLSATETLQVSAKKIKSDLKNGETTLSGDVFITKGEDKLWADSVIIETNKKNQPLKYTAIGSVRFYVKMPNKEISGRAKKATYDVQKDEYKLLDNAVIEEKGKTNIIRGNMIVLSPATEEASIQGTKQKPSVVTFSLDNEK</sequence>
<proteinExistence type="predicted"/>
<dbReference type="Pfam" id="PF03968">
    <property type="entry name" value="LptD_N"/>
    <property type="match status" value="1"/>
</dbReference>
<evidence type="ECO:0000256" key="2">
    <source>
        <dbReference type="ARBA" id="ARBA00022729"/>
    </source>
</evidence>
<keyword evidence="2 4" id="KW-0732">Signal</keyword>
<evidence type="ECO:0000256" key="4">
    <source>
        <dbReference type="SAM" id="SignalP"/>
    </source>
</evidence>
<dbReference type="GO" id="GO:0009279">
    <property type="term" value="C:cell outer membrane"/>
    <property type="evidence" value="ECO:0007669"/>
    <property type="project" value="TreeGrafter"/>
</dbReference>
<dbReference type="InterPro" id="IPR052037">
    <property type="entry name" value="LPS_export_LptA"/>
</dbReference>
<dbReference type="GO" id="GO:0001530">
    <property type="term" value="F:lipopolysaccharide binding"/>
    <property type="evidence" value="ECO:0007669"/>
    <property type="project" value="InterPro"/>
</dbReference>
<feature type="domain" description="Organic solvent tolerance-like N-terminal" evidence="5">
    <location>
        <begin position="27"/>
        <end position="136"/>
    </location>
</feature>
<dbReference type="PANTHER" id="PTHR36504">
    <property type="entry name" value="LIPOPOLYSACCHARIDE EXPORT SYSTEM PROTEIN LPTA"/>
    <property type="match status" value="1"/>
</dbReference>
<dbReference type="InterPro" id="IPR014340">
    <property type="entry name" value="LptA"/>
</dbReference>
<gene>
    <name evidence="7" type="primary">lptA</name>
    <name evidence="6" type="ORF">BN2458_PEG1982</name>
    <name evidence="7" type="ORF">LS75_003670</name>
</gene>
<organism evidence="6 9">
    <name type="scientific">Helicobacter typhlonius</name>
    <dbReference type="NCBI Taxonomy" id="76936"/>
    <lineage>
        <taxon>Bacteria</taxon>
        <taxon>Pseudomonadati</taxon>
        <taxon>Campylobacterota</taxon>
        <taxon>Epsilonproteobacteria</taxon>
        <taxon>Campylobacterales</taxon>
        <taxon>Helicobacteraceae</taxon>
        <taxon>Helicobacter</taxon>
    </lineage>
</organism>
<dbReference type="NCBIfam" id="TIGR03002">
    <property type="entry name" value="outer_YhbN_LptA"/>
    <property type="match status" value="1"/>
</dbReference>
<dbReference type="RefSeq" id="WP_034325352.1">
    <property type="nucleotide sequence ID" value="NZ_CAJTQN010000001.1"/>
</dbReference>
<dbReference type="PATRIC" id="fig|76936.10.peg.1930"/>
<dbReference type="GO" id="GO:0017089">
    <property type="term" value="F:glycolipid transfer activity"/>
    <property type="evidence" value="ECO:0007669"/>
    <property type="project" value="TreeGrafter"/>
</dbReference>
<dbReference type="EMBL" id="LN907858">
    <property type="protein sequence ID" value="CUU40865.1"/>
    <property type="molecule type" value="Genomic_DNA"/>
</dbReference>
<dbReference type="GeneID" id="78152093"/>
<evidence type="ECO:0000313" key="8">
    <source>
        <dbReference type="Proteomes" id="UP000029925"/>
    </source>
</evidence>
<dbReference type="Gene3D" id="2.60.450.10">
    <property type="entry name" value="Lipopolysaccharide (LPS) transport protein A like domain"/>
    <property type="match status" value="1"/>
</dbReference>
<dbReference type="AlphaFoldDB" id="A0A099UFF7"/>
<evidence type="ECO:0000313" key="9">
    <source>
        <dbReference type="Proteomes" id="UP000064525"/>
    </source>
</evidence>
<dbReference type="Proteomes" id="UP000029925">
    <property type="component" value="Unassembled WGS sequence"/>
</dbReference>
<dbReference type="Proteomes" id="UP000064525">
    <property type="component" value="Chromosome I"/>
</dbReference>
<evidence type="ECO:0000259" key="5">
    <source>
        <dbReference type="Pfam" id="PF03968"/>
    </source>
</evidence>
<evidence type="ECO:0000313" key="7">
    <source>
        <dbReference type="EMBL" id="TLD78861.1"/>
    </source>
</evidence>
<feature type="chain" id="PRO_5044540561" evidence="4">
    <location>
        <begin position="23"/>
        <end position="159"/>
    </location>
</feature>
<dbReference type="InterPro" id="IPR005653">
    <property type="entry name" value="OstA-like_N"/>
</dbReference>
<name>A0A099UFF7_9HELI</name>
<reference evidence="6" key="3">
    <citation type="submission" date="2015-11" db="EMBL/GenBank/DDBJ databases">
        <authorList>
            <person name="Zhang Y."/>
            <person name="Guo Z."/>
        </authorList>
    </citation>
    <scope>NUCLEOTIDE SEQUENCE</scope>
    <source>
        <strain evidence="6">1</strain>
    </source>
</reference>
<dbReference type="GO" id="GO:0030288">
    <property type="term" value="C:outer membrane-bounded periplasmic space"/>
    <property type="evidence" value="ECO:0007669"/>
    <property type="project" value="TreeGrafter"/>
</dbReference>
<dbReference type="STRING" id="76936.BN2458_PEG1982"/>
<dbReference type="GO" id="GO:0015920">
    <property type="term" value="P:lipopolysaccharide transport"/>
    <property type="evidence" value="ECO:0007669"/>
    <property type="project" value="InterPro"/>
</dbReference>
<keyword evidence="3" id="KW-0574">Periplasm</keyword>
<dbReference type="KEGG" id="hty:BN2458_PEG1982"/>
<feature type="signal peptide" evidence="4">
    <location>
        <begin position="1"/>
        <end position="22"/>
    </location>
</feature>
<accession>A0A099UFF7</accession>
<reference evidence="7 8" key="1">
    <citation type="journal article" date="2014" name="Genome Announc.">
        <title>Draft genome sequences of eight enterohepatic helicobacter species isolated from both laboratory and wild rodents.</title>
        <authorList>
            <person name="Sheh A."/>
            <person name="Shen Z."/>
            <person name="Fox J.G."/>
        </authorList>
    </citation>
    <scope>NUCLEOTIDE SEQUENCE [LARGE SCALE GENOMIC DNA]</scope>
    <source>
        <strain evidence="7 8">MIT 98-6810</strain>
    </source>
</reference>